<dbReference type="PATRIC" id="fig|717774.3.peg.1696"/>
<organism evidence="1 2">
    <name type="scientific">Marinomonas mediterranea (strain ATCC 700492 / JCM 21426 / NBRC 103028 / MMB-1)</name>
    <dbReference type="NCBI Taxonomy" id="717774"/>
    <lineage>
        <taxon>Bacteria</taxon>
        <taxon>Pseudomonadati</taxon>
        <taxon>Pseudomonadota</taxon>
        <taxon>Gammaproteobacteria</taxon>
        <taxon>Oceanospirillales</taxon>
        <taxon>Oceanospirillaceae</taxon>
        <taxon>Marinomonas</taxon>
    </lineage>
</organism>
<gene>
    <name evidence="1" type="ordered locus">Marme_1633</name>
</gene>
<dbReference type="HOGENOM" id="CLU_2898949_0_0_6"/>
<dbReference type="EMBL" id="CP002583">
    <property type="protein sequence ID" value="ADZ90896.1"/>
    <property type="molecule type" value="Genomic_DNA"/>
</dbReference>
<accession>F2JZP2</accession>
<dbReference type="RefSeq" id="WP_013660801.1">
    <property type="nucleotide sequence ID" value="NC_015276.1"/>
</dbReference>
<proteinExistence type="predicted"/>
<dbReference type="STRING" id="717774.Marme_1633"/>
<sequence>MDSQEQYEALLARWGFEDRRLERQTRRQKQKEMIANVASLFKGLVHTMLHTGTKPSSLQTTH</sequence>
<keyword evidence="2" id="KW-1185">Reference proteome</keyword>
<evidence type="ECO:0000313" key="1">
    <source>
        <dbReference type="EMBL" id="ADZ90896.1"/>
    </source>
</evidence>
<dbReference type="KEGG" id="mme:Marme_1633"/>
<reference evidence="1 2" key="1">
    <citation type="journal article" date="2012" name="Stand. Genomic Sci.">
        <title>Complete genome sequence of the melanogenic marine bacterium Marinomonas mediterranea type strain (MMB-1(T)).</title>
        <authorList>
            <person name="Lucas-Elio P."/>
            <person name="Goodwin L."/>
            <person name="Woyke T."/>
            <person name="Pitluck S."/>
            <person name="Nolan M."/>
            <person name="Kyrpides N.C."/>
            <person name="Detter J.C."/>
            <person name="Copeland A."/>
            <person name="Teshima H."/>
            <person name="Bruce D."/>
            <person name="Detter C."/>
            <person name="Tapia R."/>
            <person name="Han S."/>
            <person name="Land M.L."/>
            <person name="Ivanova N."/>
            <person name="Mikhailova N."/>
            <person name="Johnston A.W."/>
            <person name="Sanchez-Amat A."/>
        </authorList>
    </citation>
    <scope>NUCLEOTIDE SEQUENCE [LARGE SCALE GENOMIC DNA]</scope>
    <source>
        <strain evidence="2">ATCC 700492 / JCM 21426 / NBRC 103028 / MMB-1</strain>
    </source>
</reference>
<dbReference type="OrthoDB" id="6107593at2"/>
<dbReference type="Proteomes" id="UP000001062">
    <property type="component" value="Chromosome"/>
</dbReference>
<evidence type="ECO:0000313" key="2">
    <source>
        <dbReference type="Proteomes" id="UP000001062"/>
    </source>
</evidence>
<name>F2JZP2_MARM1</name>
<dbReference type="AlphaFoldDB" id="F2JZP2"/>
<protein>
    <submittedName>
        <fullName evidence="1">Uncharacterized protein</fullName>
    </submittedName>
</protein>